<dbReference type="GO" id="GO:0005249">
    <property type="term" value="F:voltage-gated potassium channel activity"/>
    <property type="evidence" value="ECO:0007669"/>
    <property type="project" value="InterPro"/>
</dbReference>
<dbReference type="SUPFAM" id="SSF55785">
    <property type="entry name" value="PYP-like sensor domain (PAS domain)"/>
    <property type="match status" value="1"/>
</dbReference>
<dbReference type="PANTHER" id="PTHR10217">
    <property type="entry name" value="VOLTAGE AND LIGAND GATED POTASSIUM CHANNEL"/>
    <property type="match status" value="1"/>
</dbReference>
<dbReference type="AlphaFoldDB" id="A0A0N4ZPW1"/>
<dbReference type="PRINTS" id="PR01464">
    <property type="entry name" value="EAGCHANNEL"/>
</dbReference>
<dbReference type="InterPro" id="IPR014710">
    <property type="entry name" value="RmlC-like_jellyroll"/>
</dbReference>
<keyword evidence="7" id="KW-0112">Calmodulin-binding</keyword>
<dbReference type="GO" id="GO:0005516">
    <property type="term" value="F:calmodulin binding"/>
    <property type="evidence" value="ECO:0007669"/>
    <property type="project" value="UniProtKB-KW"/>
</dbReference>
<keyword evidence="11" id="KW-0406">Ion transport</keyword>
<evidence type="ECO:0000256" key="16">
    <source>
        <dbReference type="SAM" id="Phobius"/>
    </source>
</evidence>
<dbReference type="FunFam" id="1.10.1200.260:FF:000003">
    <property type="entry name" value="Potassium voltage-gated channel subfamily H member 1"/>
    <property type="match status" value="1"/>
</dbReference>
<dbReference type="PRINTS" id="PR01463">
    <property type="entry name" value="EAGCHANLFMLY"/>
</dbReference>
<keyword evidence="2" id="KW-0813">Transport</keyword>
<evidence type="ECO:0000256" key="10">
    <source>
        <dbReference type="ARBA" id="ARBA00022989"/>
    </source>
</evidence>
<dbReference type="Pfam" id="PF00027">
    <property type="entry name" value="cNMP_binding"/>
    <property type="match status" value="1"/>
</dbReference>
<evidence type="ECO:0000256" key="5">
    <source>
        <dbReference type="ARBA" id="ARBA00022692"/>
    </source>
</evidence>
<evidence type="ECO:0000259" key="18">
    <source>
        <dbReference type="PROSITE" id="PS50112"/>
    </source>
</evidence>
<feature type="transmembrane region" description="Helical" evidence="16">
    <location>
        <begin position="465"/>
        <end position="485"/>
    </location>
</feature>
<dbReference type="PANTHER" id="PTHR10217:SF435">
    <property type="entry name" value="POTASSIUM VOLTAGE-GATED CHANNEL PROTEIN EAG"/>
    <property type="match status" value="1"/>
</dbReference>
<feature type="region of interest" description="Disordered" evidence="15">
    <location>
        <begin position="936"/>
        <end position="1026"/>
    </location>
</feature>
<evidence type="ECO:0000256" key="7">
    <source>
        <dbReference type="ARBA" id="ARBA00022860"/>
    </source>
</evidence>
<dbReference type="Pfam" id="PF00520">
    <property type="entry name" value="Ion_trans"/>
    <property type="match status" value="1"/>
</dbReference>
<dbReference type="WBParaSite" id="PTRK_0001056800.1">
    <property type="protein sequence ID" value="PTRK_0001056800.1"/>
    <property type="gene ID" value="PTRK_0001056800"/>
</dbReference>
<keyword evidence="4" id="KW-0597">Phosphoprotein</keyword>
<accession>A0A0N4ZPW1</accession>
<dbReference type="PROSITE" id="PS50113">
    <property type="entry name" value="PAC"/>
    <property type="match status" value="1"/>
</dbReference>
<keyword evidence="9" id="KW-0630">Potassium</keyword>
<feature type="domain" description="PAS" evidence="18">
    <location>
        <begin position="12"/>
        <end position="90"/>
    </location>
</feature>
<dbReference type="FunFam" id="2.60.120.10:FF:000009">
    <property type="entry name" value="Potassium voltage-gated channel subfamily H member 1"/>
    <property type="match status" value="1"/>
</dbReference>
<dbReference type="InterPro" id="IPR050818">
    <property type="entry name" value="KCNH_animal-type"/>
</dbReference>
<dbReference type="InterPro" id="IPR005821">
    <property type="entry name" value="Ion_trans_dom"/>
</dbReference>
<evidence type="ECO:0000256" key="13">
    <source>
        <dbReference type="ARBA" id="ARBA00023180"/>
    </source>
</evidence>
<feature type="region of interest" description="Disordered" evidence="15">
    <location>
        <begin position="771"/>
        <end position="815"/>
    </location>
</feature>
<evidence type="ECO:0000313" key="21">
    <source>
        <dbReference type="WBParaSite" id="PTRK_0001056800.1"/>
    </source>
</evidence>
<dbReference type="InterPro" id="IPR003949">
    <property type="entry name" value="K_chnl_volt-dep_EAG"/>
</dbReference>
<dbReference type="PROSITE" id="PS50112">
    <property type="entry name" value="PAS"/>
    <property type="match status" value="1"/>
</dbReference>
<proteinExistence type="predicted"/>
<dbReference type="InterPro" id="IPR001610">
    <property type="entry name" value="PAC"/>
</dbReference>
<comment type="subcellular location">
    <subcellularLocation>
        <location evidence="1">Membrane</location>
        <topology evidence="1">Multi-pass membrane protein</topology>
    </subcellularLocation>
</comment>
<keyword evidence="5 16" id="KW-0812">Transmembrane</keyword>
<dbReference type="CDD" id="cd00038">
    <property type="entry name" value="CAP_ED"/>
    <property type="match status" value="1"/>
</dbReference>
<keyword evidence="12 16" id="KW-0472">Membrane</keyword>
<dbReference type="InterPro" id="IPR000014">
    <property type="entry name" value="PAS"/>
</dbReference>
<dbReference type="Proteomes" id="UP000038045">
    <property type="component" value="Unplaced"/>
</dbReference>
<dbReference type="Gene3D" id="2.60.120.10">
    <property type="entry name" value="Jelly Rolls"/>
    <property type="match status" value="1"/>
</dbReference>
<dbReference type="Gene3D" id="3.30.450.20">
    <property type="entry name" value="PAS domain"/>
    <property type="match status" value="1"/>
</dbReference>
<dbReference type="NCBIfam" id="TIGR00229">
    <property type="entry name" value="sensory_box"/>
    <property type="match status" value="1"/>
</dbReference>
<keyword evidence="8" id="KW-0851">Voltage-gated channel</keyword>
<dbReference type="Pfam" id="PF13426">
    <property type="entry name" value="PAS_9"/>
    <property type="match status" value="1"/>
</dbReference>
<evidence type="ECO:0000256" key="9">
    <source>
        <dbReference type="ARBA" id="ARBA00022958"/>
    </source>
</evidence>
<evidence type="ECO:0000313" key="20">
    <source>
        <dbReference type="Proteomes" id="UP000038045"/>
    </source>
</evidence>
<dbReference type="InterPro" id="IPR000700">
    <property type="entry name" value="PAS-assoc_C"/>
</dbReference>
<dbReference type="InterPro" id="IPR003938">
    <property type="entry name" value="K_chnl_volt-dep_EAG/ELK/ERG"/>
</dbReference>
<feature type="compositionally biased region" description="Polar residues" evidence="15">
    <location>
        <begin position="996"/>
        <end position="1010"/>
    </location>
</feature>
<dbReference type="SMART" id="SM00086">
    <property type="entry name" value="PAC"/>
    <property type="match status" value="1"/>
</dbReference>
<evidence type="ECO:0000256" key="6">
    <source>
        <dbReference type="ARBA" id="ARBA00022826"/>
    </source>
</evidence>
<dbReference type="GO" id="GO:0042391">
    <property type="term" value="P:regulation of membrane potential"/>
    <property type="evidence" value="ECO:0007669"/>
    <property type="project" value="TreeGrafter"/>
</dbReference>
<keyword evidence="13" id="KW-0325">Glycoprotein</keyword>
<feature type="transmembrane region" description="Helical" evidence="16">
    <location>
        <begin position="358"/>
        <end position="382"/>
    </location>
</feature>
<keyword evidence="6" id="KW-0631">Potassium channel</keyword>
<evidence type="ECO:0000256" key="8">
    <source>
        <dbReference type="ARBA" id="ARBA00022882"/>
    </source>
</evidence>
<feature type="domain" description="PAC" evidence="19">
    <location>
        <begin position="93"/>
        <end position="145"/>
    </location>
</feature>
<feature type="compositionally biased region" description="Low complexity" evidence="15">
    <location>
        <begin position="936"/>
        <end position="959"/>
    </location>
</feature>
<keyword evidence="3" id="KW-0633">Potassium transport</keyword>
<dbReference type="SUPFAM" id="SSF81324">
    <property type="entry name" value="Voltage-gated potassium channels"/>
    <property type="match status" value="1"/>
</dbReference>
<feature type="transmembrane region" description="Helical" evidence="16">
    <location>
        <begin position="221"/>
        <end position="243"/>
    </location>
</feature>
<dbReference type="GO" id="GO:0008076">
    <property type="term" value="C:voltage-gated potassium channel complex"/>
    <property type="evidence" value="ECO:0007669"/>
    <property type="project" value="TreeGrafter"/>
</dbReference>
<evidence type="ECO:0000256" key="2">
    <source>
        <dbReference type="ARBA" id="ARBA00022448"/>
    </source>
</evidence>
<dbReference type="SUPFAM" id="SSF51206">
    <property type="entry name" value="cAMP-binding domain-like"/>
    <property type="match status" value="1"/>
</dbReference>
<dbReference type="FunFam" id="3.30.450.20:FF:000009">
    <property type="entry name" value="Potassium voltage-gated channel subfamily H member 1"/>
    <property type="match status" value="1"/>
</dbReference>
<reference evidence="21" key="1">
    <citation type="submission" date="2017-02" db="UniProtKB">
        <authorList>
            <consortium name="WormBaseParasite"/>
        </authorList>
    </citation>
    <scope>IDENTIFICATION</scope>
</reference>
<evidence type="ECO:0000256" key="12">
    <source>
        <dbReference type="ARBA" id="ARBA00023136"/>
    </source>
</evidence>
<name>A0A0N4ZPW1_PARTI</name>
<dbReference type="STRING" id="131310.A0A0N4ZPW1"/>
<evidence type="ECO:0000259" key="17">
    <source>
        <dbReference type="PROSITE" id="PS50042"/>
    </source>
</evidence>
<dbReference type="InterPro" id="IPR018490">
    <property type="entry name" value="cNMP-bd_dom_sf"/>
</dbReference>
<evidence type="ECO:0000256" key="11">
    <source>
        <dbReference type="ARBA" id="ARBA00023065"/>
    </source>
</evidence>
<dbReference type="SMART" id="SM00100">
    <property type="entry name" value="cNMP"/>
    <property type="match status" value="1"/>
</dbReference>
<evidence type="ECO:0000259" key="19">
    <source>
        <dbReference type="PROSITE" id="PS50113"/>
    </source>
</evidence>
<keyword evidence="10 16" id="KW-1133">Transmembrane helix</keyword>
<evidence type="ECO:0000256" key="15">
    <source>
        <dbReference type="SAM" id="MobiDB-lite"/>
    </source>
</evidence>
<organism evidence="20 21">
    <name type="scientific">Parastrongyloides trichosuri</name>
    <name type="common">Possum-specific nematode worm</name>
    <dbReference type="NCBI Taxonomy" id="131310"/>
    <lineage>
        <taxon>Eukaryota</taxon>
        <taxon>Metazoa</taxon>
        <taxon>Ecdysozoa</taxon>
        <taxon>Nematoda</taxon>
        <taxon>Chromadorea</taxon>
        <taxon>Rhabditida</taxon>
        <taxon>Tylenchina</taxon>
        <taxon>Panagrolaimomorpha</taxon>
        <taxon>Strongyloidoidea</taxon>
        <taxon>Strongyloididae</taxon>
        <taxon>Parastrongyloides</taxon>
    </lineage>
</organism>
<keyword evidence="20" id="KW-1185">Reference proteome</keyword>
<keyword evidence="14" id="KW-0407">Ion channel</keyword>
<sequence length="1026" mass="116494">MVTAKRGLVAPQNTFLENVIRRCNNADSTFILANAQIVDYPIVYCNDGFSKMIGYPRAEIMQKPCSLSFMYGEQTDENAIQKVQKALSNAKTEQTEIELLKKNKSIIWLIIHIAPIKDDRDQVVLYLCQFKDITPLKQPLGDENNKGLSRILQIARIAKSKQQFNQIDTKDLQRSHKSIASVSSNFNQVMNLGGDMLPQYRQETPKTSPHIILHYSTFKTVWDWSILGLTFYTAFMVPYNIAFKTRDYLKGPPKTIDHVAMMDSIVDVIFFADILLNFHTTFVGPGGEVVIDPSIIRRNYFKSWFIIDLLSCLPYDIFYMFKHDDERIGSLFSALKVVRLLRLGRVARKLDNYLEYGAATLLLLLCAYVLVAHWMACVWYTIGEYEVKQRMIDAAYPDNWLVKLGNDLKQPFIFNITRTDFPDRIQIYGGPERHTTYLSSLYFTMSCMSTVGFGNIASNTANEKLFGIIMMIISALLYAAIFGHMTTIIQQMTSSRVRYHEMISNVREFIKLQEIPKELSERVIDYVTSTYAMTKGIDVSKILGYCPKDMKADICVHLNRKVFNEHACFRLASDGCLRSFAIFLESNHAAPGDLLYHTGESVDALWFVVQGSLEVIQDEEVVAILGKGDVFGDEFWKTSHVGQSAANVRALTYTDLHMIKKDSLMEVLNFYKSFANSFARNLVLTYNLTHRLRFRKMADVQREKELDERRKHEKFTLPEDHPVRKLLQRMRERHATKVLPINSDLHNRRDVERGHKHRDIISRGSSLKSISISPDESQAAGTVETTMGSEFMSRAPSLGALRKRSPLMKGKTFDDSAGEYNRPIHLITRSKYRTSSPNVSAPTSVQGYDSVEAIYIIKNDVQRIDDQLGDQKVNMDKIQQQLNGIEKLLKQLTMCRNGVGTPSTYAMGSCSGLAISDTSPYHDRSPNNWAFFPSDSHQLSSGLSSSQQVTQHQQSLSTHIPPLRDLHSDSVGSQLLGEEEEIPPNVVPPLIYIDQPTPSTTSNRNITTAPPLNRDGAGDNDLVKRR</sequence>
<evidence type="ECO:0000256" key="14">
    <source>
        <dbReference type="ARBA" id="ARBA00023303"/>
    </source>
</evidence>
<evidence type="ECO:0000256" key="1">
    <source>
        <dbReference type="ARBA" id="ARBA00004141"/>
    </source>
</evidence>
<dbReference type="Gene3D" id="1.10.1200.260">
    <property type="match status" value="1"/>
</dbReference>
<dbReference type="InterPro" id="IPR000595">
    <property type="entry name" value="cNMP-bd_dom"/>
</dbReference>
<feature type="domain" description="Cyclic nucleotide-binding" evidence="17">
    <location>
        <begin position="568"/>
        <end position="668"/>
    </location>
</feature>
<dbReference type="PROSITE" id="PS50042">
    <property type="entry name" value="CNMP_BINDING_3"/>
    <property type="match status" value="1"/>
</dbReference>
<feature type="compositionally biased region" description="Polar residues" evidence="15">
    <location>
        <begin position="779"/>
        <end position="788"/>
    </location>
</feature>
<feature type="transmembrane region" description="Helical" evidence="16">
    <location>
        <begin position="440"/>
        <end position="458"/>
    </location>
</feature>
<dbReference type="Gene3D" id="1.10.287.70">
    <property type="match status" value="1"/>
</dbReference>
<evidence type="ECO:0000256" key="3">
    <source>
        <dbReference type="ARBA" id="ARBA00022538"/>
    </source>
</evidence>
<dbReference type="CDD" id="cd00130">
    <property type="entry name" value="PAS"/>
    <property type="match status" value="1"/>
</dbReference>
<protein>
    <submittedName>
        <fullName evidence="21">Potassium voltage-gated channel protein eag</fullName>
    </submittedName>
</protein>
<evidence type="ECO:0000256" key="4">
    <source>
        <dbReference type="ARBA" id="ARBA00022553"/>
    </source>
</evidence>
<dbReference type="InterPro" id="IPR035965">
    <property type="entry name" value="PAS-like_dom_sf"/>
</dbReference>